<organism evidence="2 3">
    <name type="scientific">candidate division WWE3 bacterium GW2011_GWC2_44_9</name>
    <dbReference type="NCBI Taxonomy" id="1619125"/>
    <lineage>
        <taxon>Bacteria</taxon>
        <taxon>Katanobacteria</taxon>
    </lineage>
</organism>
<dbReference type="Proteomes" id="UP000034504">
    <property type="component" value="Unassembled WGS sequence"/>
</dbReference>
<keyword evidence="1" id="KW-0812">Transmembrane</keyword>
<evidence type="ECO:0000313" key="2">
    <source>
        <dbReference type="EMBL" id="KKT84037.1"/>
    </source>
</evidence>
<feature type="transmembrane region" description="Helical" evidence="1">
    <location>
        <begin position="20"/>
        <end position="43"/>
    </location>
</feature>
<evidence type="ECO:0000313" key="3">
    <source>
        <dbReference type="Proteomes" id="UP000034504"/>
    </source>
</evidence>
<keyword evidence="1" id="KW-1133">Transmembrane helix</keyword>
<sequence length="152" mass="16966">MSNLIFYPGILWKSVARGIVAFLALLTVYSLVLILISGWKFTWEQLTQFWYYILSLALGFGTQFGLYSYLKGIIKHQPSTGRVLAATGATSTTAMVSCCAHYLTNILPVLGVTGIITLIGEYQVQFFWIGLFFNLLGILYIGDKVLKVSHQQ</sequence>
<feature type="transmembrane region" description="Helical" evidence="1">
    <location>
        <begin position="49"/>
        <end position="70"/>
    </location>
</feature>
<name>A0A0G1MTD6_UNCKA</name>
<gene>
    <name evidence="2" type="ORF">UW82_C0028G0002</name>
</gene>
<reference evidence="2 3" key="1">
    <citation type="journal article" date="2015" name="Nature">
        <title>rRNA introns, odd ribosomes, and small enigmatic genomes across a large radiation of phyla.</title>
        <authorList>
            <person name="Brown C.T."/>
            <person name="Hug L.A."/>
            <person name="Thomas B.C."/>
            <person name="Sharon I."/>
            <person name="Castelle C.J."/>
            <person name="Singh A."/>
            <person name="Wilkins M.J."/>
            <person name="Williams K.H."/>
            <person name="Banfield J.F."/>
        </authorList>
    </citation>
    <scope>NUCLEOTIDE SEQUENCE [LARGE SCALE GENOMIC DNA]</scope>
</reference>
<accession>A0A0G1MTD6</accession>
<protein>
    <submittedName>
        <fullName evidence="2">Uncharacterized protein</fullName>
    </submittedName>
</protein>
<proteinExistence type="predicted"/>
<dbReference type="EMBL" id="LCJU01000028">
    <property type="protein sequence ID" value="KKT84037.1"/>
    <property type="molecule type" value="Genomic_DNA"/>
</dbReference>
<comment type="caution">
    <text evidence="2">The sequence shown here is derived from an EMBL/GenBank/DDBJ whole genome shotgun (WGS) entry which is preliminary data.</text>
</comment>
<dbReference type="AlphaFoldDB" id="A0A0G1MTD6"/>
<keyword evidence="1" id="KW-0472">Membrane</keyword>
<feature type="transmembrane region" description="Helical" evidence="1">
    <location>
        <begin position="124"/>
        <end position="142"/>
    </location>
</feature>
<evidence type="ECO:0000256" key="1">
    <source>
        <dbReference type="SAM" id="Phobius"/>
    </source>
</evidence>